<protein>
    <submittedName>
        <fullName evidence="1">Uncharacterized protein</fullName>
    </submittedName>
</protein>
<comment type="caution">
    <text evidence="1">The sequence shown here is derived from an EMBL/GenBank/DDBJ whole genome shotgun (WGS) entry which is preliminary data.</text>
</comment>
<reference evidence="1" key="1">
    <citation type="submission" date="2019-08" db="EMBL/GenBank/DDBJ databases">
        <authorList>
            <person name="Kucharzyk K."/>
            <person name="Murdoch R.W."/>
            <person name="Higgins S."/>
            <person name="Loffler F."/>
        </authorList>
    </citation>
    <scope>NUCLEOTIDE SEQUENCE</scope>
</reference>
<name>A0A645GY89_9ZZZZ</name>
<dbReference type="AlphaFoldDB" id="A0A645GY89"/>
<dbReference type="EMBL" id="VSSQ01082857">
    <property type="protein sequence ID" value="MPN31360.1"/>
    <property type="molecule type" value="Genomic_DNA"/>
</dbReference>
<accession>A0A645GY89</accession>
<proteinExistence type="predicted"/>
<organism evidence="1">
    <name type="scientific">bioreactor metagenome</name>
    <dbReference type="NCBI Taxonomy" id="1076179"/>
    <lineage>
        <taxon>unclassified sequences</taxon>
        <taxon>metagenomes</taxon>
        <taxon>ecological metagenomes</taxon>
    </lineage>
</organism>
<evidence type="ECO:0000313" key="1">
    <source>
        <dbReference type="EMBL" id="MPN31360.1"/>
    </source>
</evidence>
<sequence length="45" mass="5219">MVIMSDDGYPCQYVGPELAKTNENEDIKRKMIILNIFFIMTPLLL</sequence>
<gene>
    <name evidence="1" type="ORF">SDC9_178834</name>
</gene>